<evidence type="ECO:0000313" key="3">
    <source>
        <dbReference type="Proteomes" id="UP001054811"/>
    </source>
</evidence>
<dbReference type="Gene3D" id="3.40.630.30">
    <property type="match status" value="1"/>
</dbReference>
<reference evidence="2" key="1">
    <citation type="submission" date="2022-01" db="EMBL/GenBank/DDBJ databases">
        <title>Microbacterium eymi and Microbacterium rhizovicinus sp. nov., isolated from the rhizospheric soil of Elymus tsukushiensis, a plant native to the Dokdo Islands, Republic of Korea.</title>
        <authorList>
            <person name="Hwang Y.J."/>
        </authorList>
    </citation>
    <scope>NUCLEOTIDE SEQUENCE</scope>
    <source>
        <strain evidence="2">KUDC0405</strain>
    </source>
</reference>
<accession>A0ABY5NKA0</accession>
<keyword evidence="3" id="KW-1185">Reference proteome</keyword>
<organism evidence="2 3">
    <name type="scientific">Microbacterium elymi</name>
    <dbReference type="NCBI Taxonomy" id="2909587"/>
    <lineage>
        <taxon>Bacteria</taxon>
        <taxon>Bacillati</taxon>
        <taxon>Actinomycetota</taxon>
        <taxon>Actinomycetes</taxon>
        <taxon>Micrococcales</taxon>
        <taxon>Microbacteriaceae</taxon>
        <taxon>Microbacterium</taxon>
    </lineage>
</organism>
<proteinExistence type="predicted"/>
<sequence length="125" mass="13664">MRWSATTSIGSRCGGGCLPDPARFARVAERDGLIVGFLSAGPDERGCWELTALYVLPEAFGEGIGSRLHDEFVAQLAGGPAELEVWDGNDRAKRFYRDRDWVAANGHRDGPAGRPFVRCRREGAE</sequence>
<dbReference type="InterPro" id="IPR016181">
    <property type="entry name" value="Acyl_CoA_acyltransferase"/>
</dbReference>
<evidence type="ECO:0000259" key="1">
    <source>
        <dbReference type="PROSITE" id="PS51186"/>
    </source>
</evidence>
<dbReference type="EMBL" id="CP091139">
    <property type="protein sequence ID" value="UUT35549.1"/>
    <property type="molecule type" value="Genomic_DNA"/>
</dbReference>
<dbReference type="SUPFAM" id="SSF55729">
    <property type="entry name" value="Acyl-CoA N-acyltransferases (Nat)"/>
    <property type="match status" value="1"/>
</dbReference>
<dbReference type="PROSITE" id="PS51186">
    <property type="entry name" value="GNAT"/>
    <property type="match status" value="1"/>
</dbReference>
<dbReference type="CDD" id="cd04301">
    <property type="entry name" value="NAT_SF"/>
    <property type="match status" value="1"/>
</dbReference>
<evidence type="ECO:0000313" key="2">
    <source>
        <dbReference type="EMBL" id="UUT35549.1"/>
    </source>
</evidence>
<dbReference type="InterPro" id="IPR000182">
    <property type="entry name" value="GNAT_dom"/>
</dbReference>
<dbReference type="RefSeq" id="WP_259612156.1">
    <property type="nucleotide sequence ID" value="NZ_CP091139.2"/>
</dbReference>
<dbReference type="Proteomes" id="UP001054811">
    <property type="component" value="Chromosome"/>
</dbReference>
<protein>
    <submittedName>
        <fullName evidence="2">GNAT family N-acetyltransferase</fullName>
    </submittedName>
</protein>
<feature type="domain" description="N-acetyltransferase" evidence="1">
    <location>
        <begin position="1"/>
        <end position="125"/>
    </location>
</feature>
<gene>
    <name evidence="2" type="ORF">L2X98_19660</name>
</gene>
<dbReference type="Pfam" id="PF00583">
    <property type="entry name" value="Acetyltransf_1"/>
    <property type="match status" value="1"/>
</dbReference>
<name>A0ABY5NKA0_9MICO</name>